<gene>
    <name evidence="2" type="ORF">SOIL9_02090</name>
</gene>
<organism evidence="2 3">
    <name type="scientific">Gemmata massiliana</name>
    <dbReference type="NCBI Taxonomy" id="1210884"/>
    <lineage>
        <taxon>Bacteria</taxon>
        <taxon>Pseudomonadati</taxon>
        <taxon>Planctomycetota</taxon>
        <taxon>Planctomycetia</taxon>
        <taxon>Gemmatales</taxon>
        <taxon>Gemmataceae</taxon>
        <taxon>Gemmata</taxon>
    </lineage>
</organism>
<keyword evidence="3" id="KW-1185">Reference proteome</keyword>
<dbReference type="EMBL" id="LR593886">
    <property type="protein sequence ID" value="VTR98635.1"/>
    <property type="molecule type" value="Genomic_DNA"/>
</dbReference>
<sequence>MRCVLAVLLAAFLLSALAPAAPVPTHLVPKSSPFEHPTAIGTKWVYDDLNEEVTHVITAVKEEKRGAKVITVSSVNTNGTMSFAYKLRISERGWHEVAWANVSKRAPIPKIKFPIDCEHEWEYRGPHYQWASTQVPKTGLVKVPAGTFKAMKVVDTEDTPNGFKVHEERWYASGVGLVQIGGNWPSRTLKSFTPGDGKKP</sequence>
<evidence type="ECO:0000313" key="3">
    <source>
        <dbReference type="Proteomes" id="UP000464178"/>
    </source>
</evidence>
<feature type="chain" id="PRO_5026855459" evidence="1">
    <location>
        <begin position="21"/>
        <end position="200"/>
    </location>
</feature>
<dbReference type="KEGG" id="gms:SOIL9_02090"/>
<keyword evidence="1" id="KW-0732">Signal</keyword>
<dbReference type="Proteomes" id="UP000464178">
    <property type="component" value="Chromosome"/>
</dbReference>
<name>A0A6P2DDU9_9BACT</name>
<dbReference type="Gene3D" id="2.40.360.20">
    <property type="match status" value="1"/>
</dbReference>
<dbReference type="RefSeq" id="WP_162671654.1">
    <property type="nucleotide sequence ID" value="NZ_LR593886.1"/>
</dbReference>
<evidence type="ECO:0000313" key="2">
    <source>
        <dbReference type="EMBL" id="VTR98635.1"/>
    </source>
</evidence>
<reference evidence="2 3" key="1">
    <citation type="submission" date="2019-05" db="EMBL/GenBank/DDBJ databases">
        <authorList>
            <consortium name="Science for Life Laboratories"/>
        </authorList>
    </citation>
    <scope>NUCLEOTIDE SEQUENCE [LARGE SCALE GENOMIC DNA]</scope>
    <source>
        <strain evidence="2">Soil9</strain>
    </source>
</reference>
<protein>
    <submittedName>
        <fullName evidence="2">Uncharacterized protein</fullName>
    </submittedName>
</protein>
<feature type="signal peptide" evidence="1">
    <location>
        <begin position="1"/>
        <end position="20"/>
    </location>
</feature>
<dbReference type="AlphaFoldDB" id="A0A6P2DDU9"/>
<accession>A0A6P2DDU9</accession>
<proteinExistence type="predicted"/>
<evidence type="ECO:0000256" key="1">
    <source>
        <dbReference type="SAM" id="SignalP"/>
    </source>
</evidence>